<proteinExistence type="predicted"/>
<organism evidence="2 3">
    <name type="scientific">Parasponia andersonii</name>
    <name type="common">Sponia andersonii</name>
    <dbReference type="NCBI Taxonomy" id="3476"/>
    <lineage>
        <taxon>Eukaryota</taxon>
        <taxon>Viridiplantae</taxon>
        <taxon>Streptophyta</taxon>
        <taxon>Embryophyta</taxon>
        <taxon>Tracheophyta</taxon>
        <taxon>Spermatophyta</taxon>
        <taxon>Magnoliopsida</taxon>
        <taxon>eudicotyledons</taxon>
        <taxon>Gunneridae</taxon>
        <taxon>Pentapetalae</taxon>
        <taxon>rosids</taxon>
        <taxon>fabids</taxon>
        <taxon>Rosales</taxon>
        <taxon>Cannabaceae</taxon>
        <taxon>Parasponia</taxon>
    </lineage>
</organism>
<comment type="caution">
    <text evidence="2">The sequence shown here is derived from an EMBL/GenBank/DDBJ whole genome shotgun (WGS) entry which is preliminary data.</text>
</comment>
<sequence length="104" mass="11139">MVKMIKHSPETIFPAIHGWNLCGLMLGEDLDSLWRCTVAGTPVLAARSCGFAHSASRLRGAIAAGDGRREVATRSSGPNSTPATAHRRCTAWDDEIEEEESSGT</sequence>
<feature type="region of interest" description="Disordered" evidence="1">
    <location>
        <begin position="69"/>
        <end position="104"/>
    </location>
</feature>
<dbReference type="Proteomes" id="UP000237105">
    <property type="component" value="Unassembled WGS sequence"/>
</dbReference>
<accession>A0A2P5AK10</accession>
<dbReference type="OrthoDB" id="10571584at2759"/>
<reference evidence="3" key="1">
    <citation type="submission" date="2016-06" db="EMBL/GenBank/DDBJ databases">
        <title>Parallel loss of symbiosis genes in relatives of nitrogen-fixing non-legume Parasponia.</title>
        <authorList>
            <person name="Van Velzen R."/>
            <person name="Holmer R."/>
            <person name="Bu F."/>
            <person name="Rutten L."/>
            <person name="Van Zeijl A."/>
            <person name="Liu W."/>
            <person name="Santuari L."/>
            <person name="Cao Q."/>
            <person name="Sharma T."/>
            <person name="Shen D."/>
            <person name="Roswanjaya Y."/>
            <person name="Wardhani T."/>
            <person name="Kalhor M.S."/>
            <person name="Jansen J."/>
            <person name="Van den Hoogen J."/>
            <person name="Gungor B."/>
            <person name="Hartog M."/>
            <person name="Hontelez J."/>
            <person name="Verver J."/>
            <person name="Yang W.-C."/>
            <person name="Schijlen E."/>
            <person name="Repin R."/>
            <person name="Schilthuizen M."/>
            <person name="Schranz E."/>
            <person name="Heidstra R."/>
            <person name="Miyata K."/>
            <person name="Fedorova E."/>
            <person name="Kohlen W."/>
            <person name="Bisseling T."/>
            <person name="Smit S."/>
            <person name="Geurts R."/>
        </authorList>
    </citation>
    <scope>NUCLEOTIDE SEQUENCE [LARGE SCALE GENOMIC DNA]</scope>
    <source>
        <strain evidence="3">cv. WU1-14</strain>
    </source>
</reference>
<evidence type="ECO:0000313" key="3">
    <source>
        <dbReference type="Proteomes" id="UP000237105"/>
    </source>
</evidence>
<gene>
    <name evidence="2" type="ORF">PanWU01x14_324820</name>
</gene>
<evidence type="ECO:0000256" key="1">
    <source>
        <dbReference type="SAM" id="MobiDB-lite"/>
    </source>
</evidence>
<dbReference type="AlphaFoldDB" id="A0A2P5AK10"/>
<evidence type="ECO:0000313" key="2">
    <source>
        <dbReference type="EMBL" id="PON36873.1"/>
    </source>
</evidence>
<dbReference type="EMBL" id="JXTB01000550">
    <property type="protein sequence ID" value="PON36873.1"/>
    <property type="molecule type" value="Genomic_DNA"/>
</dbReference>
<feature type="compositionally biased region" description="Polar residues" evidence="1">
    <location>
        <begin position="73"/>
        <end position="83"/>
    </location>
</feature>
<protein>
    <submittedName>
        <fullName evidence="2">Uncharacterized protein</fullName>
    </submittedName>
</protein>
<name>A0A2P5AK10_PARAD</name>
<keyword evidence="3" id="KW-1185">Reference proteome</keyword>
<feature type="compositionally biased region" description="Acidic residues" evidence="1">
    <location>
        <begin position="92"/>
        <end position="104"/>
    </location>
</feature>